<dbReference type="KEGG" id="ark:D6B99_07535"/>
<evidence type="ECO:0000313" key="3">
    <source>
        <dbReference type="EMBL" id="AYD47468.1"/>
    </source>
</evidence>
<proteinExistence type="predicted"/>
<dbReference type="RefSeq" id="WP_119986624.1">
    <property type="nucleotide sequence ID" value="NZ_CP032489.1"/>
</dbReference>
<evidence type="ECO:0000259" key="2">
    <source>
        <dbReference type="PROSITE" id="PS51352"/>
    </source>
</evidence>
<evidence type="ECO:0000256" key="1">
    <source>
        <dbReference type="ARBA" id="ARBA00023284"/>
    </source>
</evidence>
<dbReference type="PROSITE" id="PS00194">
    <property type="entry name" value="THIOREDOXIN_1"/>
    <property type="match status" value="1"/>
</dbReference>
<sequence>MKRNIGIVKIVFVLFVMFTLNKVNGQNSKDTTAKYLNKLIASDKPEDKVTLNSALKKLAASDKETDMMLAANLYYNMKDARVSDSLQQVELIKFPLGIAARNKAVQVIFDEKNVLKAEELYKSWVAKFPTTNFSGDDHGYIVYDYASSYIADLFAKEKNVVKAKQYIDYLKEDFWKGNAYSGLSAAFYKNGDLADAEIYAKKAMNSAAQYLNATDGAGRFAASGYPGLCNTYVNILYEEKKYDEALKYIQALYKHNKELNIATNYTYAKLLMHFNRNQEAYDKLDTVMKTGRAAPELVKTFKQLYVTVKGSDKGYANYIAAIRVAVLKNLKEKLVKEIMDKPAPLFTLTDIYGKKVSLKDYRGKTVVLDFWATWCGPCKRSFPAMQMIQNKYKNDPNVKFLFIHTWEKSDNATAEAKAYIQKMKYNFEVLMDLKDPKTKENKVVSSYGVKGIPAKFIIDPNGNIRFQLTGFDGSNEAAVDEVSTMIDLARNPN</sequence>
<dbReference type="EMBL" id="CP032489">
    <property type="protein sequence ID" value="AYD47468.1"/>
    <property type="molecule type" value="Genomic_DNA"/>
</dbReference>
<dbReference type="Proteomes" id="UP000266118">
    <property type="component" value="Chromosome"/>
</dbReference>
<dbReference type="Gene3D" id="3.40.30.10">
    <property type="entry name" value="Glutaredoxin"/>
    <property type="match status" value="1"/>
</dbReference>
<dbReference type="GO" id="GO:0016491">
    <property type="term" value="F:oxidoreductase activity"/>
    <property type="evidence" value="ECO:0007669"/>
    <property type="project" value="InterPro"/>
</dbReference>
<organism evidence="3 4">
    <name type="scientific">Arachidicoccus soli</name>
    <dbReference type="NCBI Taxonomy" id="2341117"/>
    <lineage>
        <taxon>Bacteria</taxon>
        <taxon>Pseudomonadati</taxon>
        <taxon>Bacteroidota</taxon>
        <taxon>Chitinophagia</taxon>
        <taxon>Chitinophagales</taxon>
        <taxon>Chitinophagaceae</taxon>
        <taxon>Arachidicoccus</taxon>
    </lineage>
</organism>
<dbReference type="PANTHER" id="PTHR42852:SF13">
    <property type="entry name" value="PROTEIN DIPZ"/>
    <property type="match status" value="1"/>
</dbReference>
<keyword evidence="4" id="KW-1185">Reference proteome</keyword>
<dbReference type="InterPro" id="IPR050553">
    <property type="entry name" value="Thioredoxin_ResA/DsbE_sf"/>
</dbReference>
<keyword evidence="1" id="KW-0676">Redox-active center</keyword>
<dbReference type="InterPro" id="IPR017937">
    <property type="entry name" value="Thioredoxin_CS"/>
</dbReference>
<dbReference type="GO" id="GO:0006950">
    <property type="term" value="P:response to stress"/>
    <property type="evidence" value="ECO:0007669"/>
    <property type="project" value="UniProtKB-ARBA"/>
</dbReference>
<dbReference type="PROSITE" id="PS51352">
    <property type="entry name" value="THIOREDOXIN_2"/>
    <property type="match status" value="1"/>
</dbReference>
<dbReference type="SUPFAM" id="SSF48452">
    <property type="entry name" value="TPR-like"/>
    <property type="match status" value="1"/>
</dbReference>
<dbReference type="OrthoDB" id="634996at2"/>
<reference evidence="3 4" key="1">
    <citation type="submission" date="2018-09" db="EMBL/GenBank/DDBJ databases">
        <title>Arachidicoccus sp. nov., a bacterium isolated from soil.</title>
        <authorList>
            <person name="Weon H.-Y."/>
            <person name="Kwon S.-W."/>
            <person name="Lee S.A."/>
        </authorList>
    </citation>
    <scope>NUCLEOTIDE SEQUENCE [LARGE SCALE GENOMIC DNA]</scope>
    <source>
        <strain evidence="3 4">KIS59-12</strain>
    </source>
</reference>
<dbReference type="AlphaFoldDB" id="A0A386HNG8"/>
<dbReference type="Gene3D" id="1.25.40.10">
    <property type="entry name" value="Tetratricopeptide repeat domain"/>
    <property type="match status" value="1"/>
</dbReference>
<dbReference type="InterPro" id="IPR011990">
    <property type="entry name" value="TPR-like_helical_dom_sf"/>
</dbReference>
<dbReference type="InterPro" id="IPR036249">
    <property type="entry name" value="Thioredoxin-like_sf"/>
</dbReference>
<gene>
    <name evidence="3" type="ORF">D6B99_07535</name>
</gene>
<dbReference type="InterPro" id="IPR013766">
    <property type="entry name" value="Thioredoxin_domain"/>
</dbReference>
<protein>
    <recommendedName>
        <fullName evidence="2">Thioredoxin domain-containing protein</fullName>
    </recommendedName>
</protein>
<dbReference type="PANTHER" id="PTHR42852">
    <property type="entry name" value="THIOL:DISULFIDE INTERCHANGE PROTEIN DSBE"/>
    <property type="match status" value="1"/>
</dbReference>
<accession>A0A386HNG8</accession>
<feature type="domain" description="Thioredoxin" evidence="2">
    <location>
        <begin position="337"/>
        <end position="491"/>
    </location>
</feature>
<dbReference type="InterPro" id="IPR000866">
    <property type="entry name" value="AhpC/TSA"/>
</dbReference>
<dbReference type="SUPFAM" id="SSF52833">
    <property type="entry name" value="Thioredoxin-like"/>
    <property type="match status" value="1"/>
</dbReference>
<dbReference type="Pfam" id="PF00578">
    <property type="entry name" value="AhpC-TSA"/>
    <property type="match status" value="1"/>
</dbReference>
<dbReference type="GO" id="GO:0016209">
    <property type="term" value="F:antioxidant activity"/>
    <property type="evidence" value="ECO:0007669"/>
    <property type="project" value="InterPro"/>
</dbReference>
<name>A0A386HNG8_9BACT</name>
<evidence type="ECO:0000313" key="4">
    <source>
        <dbReference type="Proteomes" id="UP000266118"/>
    </source>
</evidence>
<dbReference type="CDD" id="cd02966">
    <property type="entry name" value="TlpA_like_family"/>
    <property type="match status" value="1"/>
</dbReference>